<evidence type="ECO:0000313" key="2">
    <source>
        <dbReference type="EMBL" id="GMF52834.1"/>
    </source>
</evidence>
<organism evidence="2 3">
    <name type="scientific">Phytophthora fragariaefolia</name>
    <dbReference type="NCBI Taxonomy" id="1490495"/>
    <lineage>
        <taxon>Eukaryota</taxon>
        <taxon>Sar</taxon>
        <taxon>Stramenopiles</taxon>
        <taxon>Oomycota</taxon>
        <taxon>Peronosporomycetes</taxon>
        <taxon>Peronosporales</taxon>
        <taxon>Peronosporaceae</taxon>
        <taxon>Phytophthora</taxon>
    </lineage>
</organism>
<gene>
    <name evidence="2" type="ORF">Pfra01_002171500</name>
</gene>
<feature type="compositionally biased region" description="Basic and acidic residues" evidence="1">
    <location>
        <begin position="118"/>
        <end position="131"/>
    </location>
</feature>
<dbReference type="AlphaFoldDB" id="A0A9W7D3M9"/>
<feature type="compositionally biased region" description="Acidic residues" evidence="1">
    <location>
        <begin position="209"/>
        <end position="219"/>
    </location>
</feature>
<proteinExistence type="predicted"/>
<dbReference type="Proteomes" id="UP001165121">
    <property type="component" value="Unassembled WGS sequence"/>
</dbReference>
<reference evidence="2" key="1">
    <citation type="submission" date="2023-04" db="EMBL/GenBank/DDBJ databases">
        <title>Phytophthora fragariaefolia NBRC 109709.</title>
        <authorList>
            <person name="Ichikawa N."/>
            <person name="Sato H."/>
            <person name="Tonouchi N."/>
        </authorList>
    </citation>
    <scope>NUCLEOTIDE SEQUENCE</scope>
    <source>
        <strain evidence="2">NBRC 109709</strain>
    </source>
</reference>
<evidence type="ECO:0000313" key="3">
    <source>
        <dbReference type="Proteomes" id="UP001165121"/>
    </source>
</evidence>
<protein>
    <submittedName>
        <fullName evidence="2">Unnamed protein product</fullName>
    </submittedName>
</protein>
<dbReference type="OrthoDB" id="129196at2759"/>
<feature type="region of interest" description="Disordered" evidence="1">
    <location>
        <begin position="99"/>
        <end position="233"/>
    </location>
</feature>
<sequence>MAARRETRRDHDAFMARLEGKSLAERQRLNAEHRAYLNGERDTDADFGANSETADDASTPASHPPASLRPRLIPAPPRGKNASYLANAKRLMEILLATEAADRTTASGKKKVSTRQEAASRREEKSAKEARAMGPAATAAVARSRAKEKLRASVAAEEERGSEARQGALSQLQQNKAAASKAKAKSKAVVPSTKGKKKQKKPSPHVAEPGDEDDAEDESAASSAEVVRYEISP</sequence>
<feature type="region of interest" description="Disordered" evidence="1">
    <location>
        <begin position="34"/>
        <end position="81"/>
    </location>
</feature>
<accession>A0A9W7D3M9</accession>
<feature type="compositionally biased region" description="Basic residues" evidence="1">
    <location>
        <begin position="194"/>
        <end position="203"/>
    </location>
</feature>
<evidence type="ECO:0000256" key="1">
    <source>
        <dbReference type="SAM" id="MobiDB-lite"/>
    </source>
</evidence>
<feature type="compositionally biased region" description="Basic and acidic residues" evidence="1">
    <location>
        <begin position="34"/>
        <end position="44"/>
    </location>
</feature>
<comment type="caution">
    <text evidence="2">The sequence shown here is derived from an EMBL/GenBank/DDBJ whole genome shotgun (WGS) entry which is preliminary data.</text>
</comment>
<feature type="compositionally biased region" description="Basic and acidic residues" evidence="1">
    <location>
        <begin position="145"/>
        <end position="163"/>
    </location>
</feature>
<keyword evidence="3" id="KW-1185">Reference proteome</keyword>
<dbReference type="EMBL" id="BSXT01003152">
    <property type="protein sequence ID" value="GMF52834.1"/>
    <property type="molecule type" value="Genomic_DNA"/>
</dbReference>
<name>A0A9W7D3M9_9STRA</name>